<dbReference type="InterPro" id="IPR036515">
    <property type="entry name" value="Transposase_17_sf"/>
</dbReference>
<dbReference type="PANTHER" id="PTHR34322:SF2">
    <property type="entry name" value="TRANSPOSASE IS200-LIKE DOMAIN-CONTAINING PROTEIN"/>
    <property type="match status" value="1"/>
</dbReference>
<dbReference type="GO" id="GO:0004803">
    <property type="term" value="F:transposase activity"/>
    <property type="evidence" value="ECO:0007669"/>
    <property type="project" value="InterPro"/>
</dbReference>
<evidence type="ECO:0000313" key="1">
    <source>
        <dbReference type="EMBL" id="RBP48402.1"/>
    </source>
</evidence>
<dbReference type="AlphaFoldDB" id="A0A395JF42"/>
<dbReference type="EMBL" id="QNRT01000007">
    <property type="protein sequence ID" value="RBP48402.1"/>
    <property type="molecule type" value="Genomic_DNA"/>
</dbReference>
<reference evidence="1 2" key="1">
    <citation type="submission" date="2018-06" db="EMBL/GenBank/DDBJ databases">
        <title>Genomic Encyclopedia of Type Strains, Phase IV (KMG-IV): sequencing the most valuable type-strain genomes for metagenomic binning, comparative biology and taxonomic classification.</title>
        <authorList>
            <person name="Goeker M."/>
        </authorList>
    </citation>
    <scope>NUCLEOTIDE SEQUENCE [LARGE SCALE GENOMIC DNA]</scope>
    <source>
        <strain evidence="1 2">DSM 24032</strain>
    </source>
</reference>
<dbReference type="GO" id="GO:0003677">
    <property type="term" value="F:DNA binding"/>
    <property type="evidence" value="ECO:0007669"/>
    <property type="project" value="InterPro"/>
</dbReference>
<gene>
    <name evidence="1" type="ORF">DFR28_1074</name>
</gene>
<dbReference type="Proteomes" id="UP000253083">
    <property type="component" value="Unassembled WGS sequence"/>
</dbReference>
<protein>
    <recommendedName>
        <fullName evidence="3">Transposase IS200 family protein</fullName>
    </recommendedName>
</protein>
<name>A0A395JF42_9GAMM</name>
<sequence length="178" mass="20873">MTQPRSTLVSPTDTPYYHCVSRCVRRAFLCGYDQHTETDYEHRRQWLEAKLQHVATVFSIKLCAYAVMSNHYHVVVHLRPDGAAQWSKCEVVRRWQRLVKGTYLSQCYLNRDTLLPAQIAVLDRDIETWRECLCSLSWFMKVVNELIARKAKTCLSLLFINSLEHHPLSYSRRSARLA</sequence>
<evidence type="ECO:0000313" key="2">
    <source>
        <dbReference type="Proteomes" id="UP000253083"/>
    </source>
</evidence>
<dbReference type="GO" id="GO:0006313">
    <property type="term" value="P:DNA transposition"/>
    <property type="evidence" value="ECO:0007669"/>
    <property type="project" value="InterPro"/>
</dbReference>
<dbReference type="PANTHER" id="PTHR34322">
    <property type="entry name" value="TRANSPOSASE, Y1_TNP DOMAIN-CONTAINING"/>
    <property type="match status" value="1"/>
</dbReference>
<comment type="caution">
    <text evidence="1">The sequence shown here is derived from an EMBL/GenBank/DDBJ whole genome shotgun (WGS) entry which is preliminary data.</text>
</comment>
<keyword evidence="2" id="KW-1185">Reference proteome</keyword>
<dbReference type="SUPFAM" id="SSF143422">
    <property type="entry name" value="Transposase IS200-like"/>
    <property type="match status" value="1"/>
</dbReference>
<proteinExistence type="predicted"/>
<accession>A0A395JF42</accession>
<organism evidence="1 2">
    <name type="scientific">Arenicella xantha</name>
    <dbReference type="NCBI Taxonomy" id="644221"/>
    <lineage>
        <taxon>Bacteria</taxon>
        <taxon>Pseudomonadati</taxon>
        <taxon>Pseudomonadota</taxon>
        <taxon>Gammaproteobacteria</taxon>
        <taxon>Arenicellales</taxon>
        <taxon>Arenicellaceae</taxon>
        <taxon>Arenicella</taxon>
    </lineage>
</organism>
<evidence type="ECO:0008006" key="3">
    <source>
        <dbReference type="Google" id="ProtNLM"/>
    </source>
</evidence>
<dbReference type="InParanoid" id="A0A395JF42"/>
<dbReference type="Gene3D" id="3.30.70.1290">
    <property type="entry name" value="Transposase IS200-like"/>
    <property type="match status" value="1"/>
</dbReference>